<dbReference type="PANTHER" id="PTHR45266">
    <property type="entry name" value="OXALOACETATE DECARBOXYLASE ALPHA CHAIN"/>
    <property type="match status" value="1"/>
</dbReference>
<comment type="caution">
    <text evidence="3">The sequence shown here is derived from an EMBL/GenBank/DDBJ whole genome shotgun (WGS) entry which is preliminary data.</text>
</comment>
<sequence length="85" mass="8722">AGPRGDGPSAPEVRAPMPGVVVAVDVATGDEVVAGQPLLTIEAMKMEHRLAAPRDGVVTLTVRPADRVQLDHVVATVTPHEGTAP</sequence>
<keyword evidence="4" id="KW-1185">Reference proteome</keyword>
<gene>
    <name evidence="3" type="ORF">HGA02_09495</name>
</gene>
<protein>
    <submittedName>
        <fullName evidence="3">Acetyl-CoA carboxylase biotin carboxyl carrier protein subunit</fullName>
    </submittedName>
</protein>
<dbReference type="InterPro" id="IPR001882">
    <property type="entry name" value="Biotin_BS"/>
</dbReference>
<dbReference type="InterPro" id="IPR050709">
    <property type="entry name" value="Biotin_Carboxyl_Carrier/Decarb"/>
</dbReference>
<dbReference type="RefSeq" id="WP_168678803.1">
    <property type="nucleotide sequence ID" value="NZ_JAAXOY010000205.1"/>
</dbReference>
<organism evidence="3 4">
    <name type="scientific">Cellulomonas septica</name>
    <dbReference type="NCBI Taxonomy" id="285080"/>
    <lineage>
        <taxon>Bacteria</taxon>
        <taxon>Bacillati</taxon>
        <taxon>Actinomycetota</taxon>
        <taxon>Actinomycetes</taxon>
        <taxon>Micrococcales</taxon>
        <taxon>Cellulomonadaceae</taxon>
        <taxon>Cellulomonas</taxon>
    </lineage>
</organism>
<feature type="domain" description="Lipoyl-binding" evidence="2">
    <location>
        <begin position="3"/>
        <end position="78"/>
    </location>
</feature>
<dbReference type="EMBL" id="JAAXOY010000205">
    <property type="protein sequence ID" value="NKY39754.1"/>
    <property type="molecule type" value="Genomic_DNA"/>
</dbReference>
<name>A0ABX1K0Q5_9CELL</name>
<reference evidence="3 4" key="1">
    <citation type="submission" date="2020-04" db="EMBL/GenBank/DDBJ databases">
        <title>MicrobeNet Type strains.</title>
        <authorList>
            <person name="Nicholson A.C."/>
        </authorList>
    </citation>
    <scope>NUCLEOTIDE SEQUENCE [LARGE SCALE GENOMIC DNA]</scope>
    <source>
        <strain evidence="3 4">ATCC BAA-787</strain>
    </source>
</reference>
<evidence type="ECO:0000313" key="4">
    <source>
        <dbReference type="Proteomes" id="UP000777774"/>
    </source>
</evidence>
<dbReference type="InterPro" id="IPR011053">
    <property type="entry name" value="Single_hybrid_motif"/>
</dbReference>
<evidence type="ECO:0000259" key="2">
    <source>
        <dbReference type="PROSITE" id="PS50968"/>
    </source>
</evidence>
<dbReference type="SUPFAM" id="SSF51230">
    <property type="entry name" value="Single hybrid motif"/>
    <property type="match status" value="1"/>
</dbReference>
<evidence type="ECO:0000256" key="1">
    <source>
        <dbReference type="ARBA" id="ARBA00023267"/>
    </source>
</evidence>
<dbReference type="Gene3D" id="2.40.50.100">
    <property type="match status" value="1"/>
</dbReference>
<feature type="non-terminal residue" evidence="3">
    <location>
        <position position="1"/>
    </location>
</feature>
<dbReference type="PANTHER" id="PTHR45266:SF3">
    <property type="entry name" value="OXALOACETATE DECARBOXYLASE ALPHA CHAIN"/>
    <property type="match status" value="1"/>
</dbReference>
<dbReference type="Pfam" id="PF00364">
    <property type="entry name" value="Biotin_lipoyl"/>
    <property type="match status" value="1"/>
</dbReference>
<proteinExistence type="predicted"/>
<accession>A0ABX1K0Q5</accession>
<dbReference type="PROSITE" id="PS50968">
    <property type="entry name" value="BIOTINYL_LIPOYL"/>
    <property type="match status" value="1"/>
</dbReference>
<keyword evidence="1" id="KW-0092">Biotin</keyword>
<dbReference type="PROSITE" id="PS00188">
    <property type="entry name" value="BIOTIN"/>
    <property type="match status" value="1"/>
</dbReference>
<evidence type="ECO:0000313" key="3">
    <source>
        <dbReference type="EMBL" id="NKY39754.1"/>
    </source>
</evidence>
<dbReference type="CDD" id="cd06850">
    <property type="entry name" value="biotinyl_domain"/>
    <property type="match status" value="1"/>
</dbReference>
<dbReference type="InterPro" id="IPR000089">
    <property type="entry name" value="Biotin_lipoyl"/>
</dbReference>
<dbReference type="Proteomes" id="UP000777774">
    <property type="component" value="Unassembled WGS sequence"/>
</dbReference>